<reference evidence="2" key="1">
    <citation type="submission" date="2010-06" db="EMBL/GenBank/DDBJ databases">
        <authorList>
            <person name="Jiang H."/>
            <person name="Abraham K."/>
            <person name="Ali S."/>
            <person name="Alsbrooks S.L."/>
            <person name="Anim B.N."/>
            <person name="Anosike U.S."/>
            <person name="Attaway T."/>
            <person name="Bandaranaike D.P."/>
            <person name="Battles P.K."/>
            <person name="Bell S.N."/>
            <person name="Bell A.V."/>
            <person name="Beltran B."/>
            <person name="Bickham C."/>
            <person name="Bustamante Y."/>
            <person name="Caleb T."/>
            <person name="Canada A."/>
            <person name="Cardenas V."/>
            <person name="Carter K."/>
            <person name="Chacko J."/>
            <person name="Chandrabose M.N."/>
            <person name="Chavez D."/>
            <person name="Chavez A."/>
            <person name="Chen L."/>
            <person name="Chu H.-S."/>
            <person name="Claassen K.J."/>
            <person name="Cockrell R."/>
            <person name="Collins M."/>
            <person name="Cooper J.A."/>
            <person name="Cree A."/>
            <person name="Curry S.M."/>
            <person name="Da Y."/>
            <person name="Dao M.D."/>
            <person name="Das B."/>
            <person name="Davila M.-L."/>
            <person name="Davy-Carroll L."/>
            <person name="Denson S."/>
            <person name="Dinh H."/>
            <person name="Ebong V.E."/>
            <person name="Edwards J.R."/>
            <person name="Egan A."/>
            <person name="El-Daye J."/>
            <person name="Escobedo L."/>
            <person name="Fernandez S."/>
            <person name="Fernando P.R."/>
            <person name="Flagg N."/>
            <person name="Forbes L.D."/>
            <person name="Fowler R.G."/>
            <person name="Fu Q."/>
            <person name="Gabisi R.A."/>
            <person name="Ganer J."/>
            <person name="Garbino Pronczuk A."/>
            <person name="Garcia R.M."/>
            <person name="Garner T."/>
            <person name="Garrett T.E."/>
            <person name="Gonzalez D.A."/>
            <person name="Hamid H."/>
            <person name="Hawkins E.S."/>
            <person name="Hirani K."/>
            <person name="Hogues M.E."/>
            <person name="Hollins B."/>
            <person name="Hsiao C.-H."/>
            <person name="Jabil R."/>
            <person name="James M.L."/>
            <person name="Jhangiani S.N."/>
            <person name="Johnson B."/>
            <person name="Johnson Q."/>
            <person name="Joshi V."/>
            <person name="Kalu J.B."/>
            <person name="Kam C."/>
            <person name="Kashfia A."/>
            <person name="Keebler J."/>
            <person name="Kisamo H."/>
            <person name="Kovar C.L."/>
            <person name="Lago L.A."/>
            <person name="Lai C.-Y."/>
            <person name="Laidlaw J."/>
            <person name="Lara F."/>
            <person name="Le T.-K."/>
            <person name="Lee S.L."/>
            <person name="Legall F.H."/>
            <person name="Lemon S.J."/>
            <person name="Lewis L.R."/>
            <person name="Li B."/>
            <person name="Liu Y."/>
            <person name="Liu Y.-S."/>
            <person name="Lopez J."/>
            <person name="Lozado R.J."/>
            <person name="Lu J."/>
            <person name="Madu R.C."/>
            <person name="Maheshwari M."/>
            <person name="Maheshwari R."/>
            <person name="Malloy K."/>
            <person name="Martinez E."/>
            <person name="Mathew T."/>
            <person name="Mercado I.C."/>
            <person name="Mercado C."/>
            <person name="Meyer B."/>
            <person name="Montgomery K."/>
            <person name="Morgan M.B."/>
            <person name="Munidasa M."/>
            <person name="Nazareth L.V."/>
            <person name="Nelson J."/>
            <person name="Ng B.M."/>
            <person name="Nguyen N.B."/>
            <person name="Nguyen P.Q."/>
            <person name="Nguyen T."/>
            <person name="Obregon M."/>
            <person name="Okwuonu G.O."/>
            <person name="Onwere C.G."/>
            <person name="Orozco G."/>
            <person name="Parra A."/>
            <person name="Patel S."/>
            <person name="Patil S."/>
            <person name="Perez A."/>
            <person name="Perez Y."/>
            <person name="Pham C."/>
            <person name="Primus E.L."/>
            <person name="Pu L.-L."/>
            <person name="Puazo M."/>
            <person name="Qin X."/>
            <person name="Quiroz J.B."/>
            <person name="Reese J."/>
            <person name="Richards S."/>
            <person name="Rives C.M."/>
            <person name="Robberts R."/>
            <person name="Ruiz S.J."/>
            <person name="Ruiz M.J."/>
            <person name="Santibanez J."/>
            <person name="Schneider B.W."/>
            <person name="Sisson I."/>
            <person name="Smith M."/>
            <person name="Sodergren E."/>
            <person name="Song X.-Z."/>
            <person name="Song B.B."/>
            <person name="Summersgill H."/>
            <person name="Thelus R."/>
            <person name="Thornton R.D."/>
            <person name="Trejos Z.Y."/>
            <person name="Usmani K."/>
            <person name="Vattathil S."/>
            <person name="Villasana D."/>
            <person name="Walker D.L."/>
            <person name="Wang S."/>
            <person name="Wang K."/>
            <person name="White C.S."/>
            <person name="Williams A.C."/>
            <person name="Williamson J."/>
            <person name="Wilson K."/>
            <person name="Woghiren I.O."/>
            <person name="Woodworth J.R."/>
            <person name="Worley K.C."/>
            <person name="Wright R.A."/>
            <person name="Wu W."/>
            <person name="Young L."/>
            <person name="Zhang L."/>
            <person name="Zhang J."/>
            <person name="Zhu Y."/>
            <person name="Muzny D.M."/>
            <person name="Weinstock G."/>
            <person name="Gibbs R.A."/>
        </authorList>
    </citation>
    <scope>NUCLEOTIDE SEQUENCE [LARGE SCALE GENOMIC DNA]</scope>
    <source>
        <strain evidence="2">LSR1</strain>
    </source>
</reference>
<name>A0A8R2D5T1_ACYPI</name>
<dbReference type="PANTHER" id="PTHR47501:SF5">
    <property type="entry name" value="HAT C-TERMINAL DIMERISATION DOMAIN-CONTAINING PROTEIN"/>
    <property type="match status" value="1"/>
</dbReference>
<keyword evidence="2" id="KW-1185">Reference proteome</keyword>
<accession>A0A8R2D5T1</accession>
<dbReference type="PANTHER" id="PTHR47501">
    <property type="entry name" value="TRANSPOSASE-RELATED"/>
    <property type="match status" value="1"/>
</dbReference>
<reference evidence="1" key="2">
    <citation type="submission" date="2022-06" db="UniProtKB">
        <authorList>
            <consortium name="EnsemblMetazoa"/>
        </authorList>
    </citation>
    <scope>IDENTIFICATION</scope>
</reference>
<evidence type="ECO:0000313" key="1">
    <source>
        <dbReference type="EnsemblMetazoa" id="XP_016662810.1"/>
    </source>
</evidence>
<evidence type="ECO:0000313" key="2">
    <source>
        <dbReference type="Proteomes" id="UP000007819"/>
    </source>
</evidence>
<proteinExistence type="predicted"/>
<dbReference type="Proteomes" id="UP000007819">
    <property type="component" value="Unassembled WGS sequence"/>
</dbReference>
<dbReference type="SUPFAM" id="SSF53098">
    <property type="entry name" value="Ribonuclease H-like"/>
    <property type="match status" value="1"/>
</dbReference>
<sequence>MSVNNDVQIEKWSCINSFFQQLFDIKAKSETGLSFKCLLCLPKQKIVSASQSSNANLRTHVKLVHSHRLNDFNIAFKKRNCDDISTSKHSKQLKLREVGHNSVKKLTQTEFNNANLKLIINTVSPFSLIEHPAFIDYCKLTSSKIPVSRRTLMRDVEILFNSLIEELKMELNTVQYVCLTADCWTVFHKAYIGVTVHWLDSNLERHNKALACRRMLGRHTYDNIAEILDRIVNEFNLQNKITLIVTDNASNFVKAFRIFNENSDITGITTNEDENEEVVRSVEIFDILDNAIIDHLDSLTLPPHQRCAAHTLNLIATVDILAADNDVAFKRISRRVFGKCQTLFNRQ</sequence>
<protein>
    <submittedName>
        <fullName evidence="1">Uncharacterized protein</fullName>
    </submittedName>
</protein>
<dbReference type="RefSeq" id="XP_016662810.1">
    <property type="nucleotide sequence ID" value="XM_016807321.2"/>
</dbReference>
<dbReference type="AlphaFoldDB" id="A0A8R2D5T1"/>
<dbReference type="EnsemblMetazoa" id="XM_016807321.2">
    <property type="protein sequence ID" value="XP_016662810.1"/>
    <property type="gene ID" value="LOC103310757"/>
</dbReference>
<dbReference type="InterPro" id="IPR012337">
    <property type="entry name" value="RNaseH-like_sf"/>
</dbReference>
<dbReference type="OrthoDB" id="6585599at2759"/>
<dbReference type="GeneID" id="103310757"/>
<organism evidence="1 2">
    <name type="scientific">Acyrthosiphon pisum</name>
    <name type="common">Pea aphid</name>
    <dbReference type="NCBI Taxonomy" id="7029"/>
    <lineage>
        <taxon>Eukaryota</taxon>
        <taxon>Metazoa</taxon>
        <taxon>Ecdysozoa</taxon>
        <taxon>Arthropoda</taxon>
        <taxon>Hexapoda</taxon>
        <taxon>Insecta</taxon>
        <taxon>Pterygota</taxon>
        <taxon>Neoptera</taxon>
        <taxon>Paraneoptera</taxon>
        <taxon>Hemiptera</taxon>
        <taxon>Sternorrhyncha</taxon>
        <taxon>Aphidomorpha</taxon>
        <taxon>Aphidoidea</taxon>
        <taxon>Aphididae</taxon>
        <taxon>Macrosiphini</taxon>
        <taxon>Acyrthosiphon</taxon>
    </lineage>
</organism>